<proteinExistence type="predicted"/>
<reference evidence="1 2" key="1">
    <citation type="journal article" date="2019" name="Nat. Ecol. Evol.">
        <title>Megaphylogeny resolves global patterns of mushroom evolution.</title>
        <authorList>
            <person name="Varga T."/>
            <person name="Krizsan K."/>
            <person name="Foldi C."/>
            <person name="Dima B."/>
            <person name="Sanchez-Garcia M."/>
            <person name="Sanchez-Ramirez S."/>
            <person name="Szollosi G.J."/>
            <person name="Szarkandi J.G."/>
            <person name="Papp V."/>
            <person name="Albert L."/>
            <person name="Andreopoulos W."/>
            <person name="Angelini C."/>
            <person name="Antonin V."/>
            <person name="Barry K.W."/>
            <person name="Bougher N.L."/>
            <person name="Buchanan P."/>
            <person name="Buyck B."/>
            <person name="Bense V."/>
            <person name="Catcheside P."/>
            <person name="Chovatia M."/>
            <person name="Cooper J."/>
            <person name="Damon W."/>
            <person name="Desjardin D."/>
            <person name="Finy P."/>
            <person name="Geml J."/>
            <person name="Haridas S."/>
            <person name="Hughes K."/>
            <person name="Justo A."/>
            <person name="Karasinski D."/>
            <person name="Kautmanova I."/>
            <person name="Kiss B."/>
            <person name="Kocsube S."/>
            <person name="Kotiranta H."/>
            <person name="LaButti K.M."/>
            <person name="Lechner B.E."/>
            <person name="Liimatainen K."/>
            <person name="Lipzen A."/>
            <person name="Lukacs Z."/>
            <person name="Mihaltcheva S."/>
            <person name="Morgado L.N."/>
            <person name="Niskanen T."/>
            <person name="Noordeloos M.E."/>
            <person name="Ohm R.A."/>
            <person name="Ortiz-Santana B."/>
            <person name="Ovrebo C."/>
            <person name="Racz N."/>
            <person name="Riley R."/>
            <person name="Savchenko A."/>
            <person name="Shiryaev A."/>
            <person name="Soop K."/>
            <person name="Spirin V."/>
            <person name="Szebenyi C."/>
            <person name="Tomsovsky M."/>
            <person name="Tulloss R.E."/>
            <person name="Uehling J."/>
            <person name="Grigoriev I.V."/>
            <person name="Vagvolgyi C."/>
            <person name="Papp T."/>
            <person name="Martin F.M."/>
            <person name="Miettinen O."/>
            <person name="Hibbett D.S."/>
            <person name="Nagy L.G."/>
        </authorList>
    </citation>
    <scope>NUCLEOTIDE SEQUENCE [LARGE SCALE GENOMIC DNA]</scope>
    <source>
        <strain evidence="1 2">NL-1719</strain>
    </source>
</reference>
<accession>A0ACD3BIA8</accession>
<evidence type="ECO:0000313" key="2">
    <source>
        <dbReference type="Proteomes" id="UP000308600"/>
    </source>
</evidence>
<dbReference type="EMBL" id="ML208259">
    <property type="protein sequence ID" value="TFK77459.1"/>
    <property type="molecule type" value="Genomic_DNA"/>
</dbReference>
<name>A0ACD3BIA8_9AGAR</name>
<keyword evidence="2" id="KW-1185">Reference proteome</keyword>
<organism evidence="1 2">
    <name type="scientific">Pluteus cervinus</name>
    <dbReference type="NCBI Taxonomy" id="181527"/>
    <lineage>
        <taxon>Eukaryota</taxon>
        <taxon>Fungi</taxon>
        <taxon>Dikarya</taxon>
        <taxon>Basidiomycota</taxon>
        <taxon>Agaricomycotina</taxon>
        <taxon>Agaricomycetes</taxon>
        <taxon>Agaricomycetidae</taxon>
        <taxon>Agaricales</taxon>
        <taxon>Pluteineae</taxon>
        <taxon>Pluteaceae</taxon>
        <taxon>Pluteus</taxon>
    </lineage>
</organism>
<gene>
    <name evidence="1" type="ORF">BDN72DRAFT_784650</name>
</gene>
<protein>
    <submittedName>
        <fullName evidence="1">Alpha/beta-hydrolase</fullName>
    </submittedName>
</protein>
<evidence type="ECO:0000313" key="1">
    <source>
        <dbReference type="EMBL" id="TFK77459.1"/>
    </source>
</evidence>
<sequence length="666" mass="73105">MTILFPSWVFQLRTPIHCESVSLPISAKEALPLPLDYFSTPGGIPPPSARVHLKVKPHPRPHLGVRGVWRYGYVLASKAIEITSDVLSHQIWGPRRKSWGIEMTIISAVMRGMAQHSALVDLMTIRFLMGMAGLVPLPSDALVTPVTFRVRKHNLRGILADLDAVETGSRELSGEWVVGRSTWQRLQAEWNANSNPNESNAKFRRGTKERVVYYIHGGGYFLSSAAAQRTISIPLSKYTDSRVFALDYRLAPETVFPGPLHDVVCGYLRLIDDLQIPPQNIILGGDSAGGGLCLALLMYLRDNDYPLPSGAILMSPWVDLTMSCESWDSNAPYDVVPCPSLDNHLNPIILYLGEHLERYLTHPYASPLFGDCTGLPPLLIQSGDVEVLRDEITLFAHKARLAGVEIRHEMYEDSIHVFQAFPFLANTQRAFMSMRHFVRDILPKVQMGSPQPLNATAEKELASELVSDKATVVRGDGVATDTGMEGVMDKLGSVEEGVEEGQEEDWEEVYGAASQRSLPSWGRSPMWPVSPVTSMADLKPAGDVEKGEDSREMKDILDSAPPMRSKPRTGTMSGSVRRIRSAFSLFMTSASGNGHCESGEDSPVVISSGGSRASGSNMSESNCPTPSPSLRRSSLHASHPDISSLVESWTQGPANETLLYKTRSST</sequence>
<dbReference type="Proteomes" id="UP000308600">
    <property type="component" value="Unassembled WGS sequence"/>
</dbReference>